<evidence type="ECO:0000313" key="3">
    <source>
        <dbReference type="EMBL" id="ACQ78893.1"/>
    </source>
</evidence>
<feature type="chain" id="PRO_5002947240" evidence="2">
    <location>
        <begin position="27"/>
        <end position="293"/>
    </location>
</feature>
<dbReference type="PRINTS" id="PR01217">
    <property type="entry name" value="PRICHEXTENSN"/>
</dbReference>
<feature type="signal peptide" evidence="2">
    <location>
        <begin position="1"/>
        <end position="26"/>
    </location>
</feature>
<keyword evidence="2" id="KW-0732">Signal</keyword>
<sequence>MTAARRRALLATTTVLLVLPVVGACAARQELPADPPIADPGYPSSQTPSAEPTSTPLPTAPVSPPPSSTDPTDPPAEPSASPSPEPTPDDEPTTPEPEPTRTPEAVAFVPECGAELEAPRTLGELRIDLASDVPTTIGPEDWFATTATATNLTDATIPDVRLFTSVTIAQDGVVVGRWLGGSEAPVAADLASGEQVELSVEHSFAQTCEGATAGPAPTDSTPAEALGTEDPTQEHTPSDSPTAETPAPDRLPAGEYTVLVALHVVVDGGDPLDPLAPPSVLATAGPVDVVVTD</sequence>
<proteinExistence type="predicted"/>
<evidence type="ECO:0000256" key="2">
    <source>
        <dbReference type="SAM" id="SignalP"/>
    </source>
</evidence>
<evidence type="ECO:0000256" key="1">
    <source>
        <dbReference type="SAM" id="MobiDB-lite"/>
    </source>
</evidence>
<dbReference type="AlphaFoldDB" id="C5BXZ9"/>
<feature type="compositionally biased region" description="Pro residues" evidence="1">
    <location>
        <begin position="58"/>
        <end position="86"/>
    </location>
</feature>
<gene>
    <name evidence="3" type="ordered locus">Bcav_0631</name>
</gene>
<feature type="region of interest" description="Disordered" evidence="1">
    <location>
        <begin position="209"/>
        <end position="252"/>
    </location>
</feature>
<accession>C5BXZ9</accession>
<organism evidence="3 4">
    <name type="scientific">Beutenbergia cavernae (strain ATCC BAA-8 / DSM 12333 / CCUG 43141 / JCM 11478 / NBRC 16432 / NCIMB 13614 / HKI 0122)</name>
    <dbReference type="NCBI Taxonomy" id="471853"/>
    <lineage>
        <taxon>Bacteria</taxon>
        <taxon>Bacillati</taxon>
        <taxon>Actinomycetota</taxon>
        <taxon>Actinomycetes</taxon>
        <taxon>Micrococcales</taxon>
        <taxon>Beutenbergiaceae</taxon>
        <taxon>Beutenbergia</taxon>
    </lineage>
</organism>
<dbReference type="Proteomes" id="UP000007962">
    <property type="component" value="Chromosome"/>
</dbReference>
<feature type="region of interest" description="Disordered" evidence="1">
    <location>
        <begin position="31"/>
        <end position="102"/>
    </location>
</feature>
<protein>
    <submittedName>
        <fullName evidence="3">Uncharacterized protein</fullName>
    </submittedName>
</protein>
<name>C5BXZ9_BEUC1</name>
<keyword evidence="4" id="KW-1185">Reference proteome</keyword>
<dbReference type="KEGG" id="bcv:Bcav_0631"/>
<dbReference type="PROSITE" id="PS51257">
    <property type="entry name" value="PROKAR_LIPOPROTEIN"/>
    <property type="match status" value="1"/>
</dbReference>
<reference evidence="3 4" key="1">
    <citation type="journal article" date="2009" name="Stand. Genomic Sci.">
        <title>Complete genome sequence of Beutenbergia cavernae type strain (HKI 0122).</title>
        <authorList>
            <person name="Land M."/>
            <person name="Pukall R."/>
            <person name="Abt B."/>
            <person name="Goker M."/>
            <person name="Rohde M."/>
            <person name="Glavina Del Rio T."/>
            <person name="Tice H."/>
            <person name="Copeland A."/>
            <person name="Cheng J.F."/>
            <person name="Lucas S."/>
            <person name="Chen F."/>
            <person name="Nolan M."/>
            <person name="Bruce D."/>
            <person name="Goodwin L."/>
            <person name="Pitluck S."/>
            <person name="Ivanova N."/>
            <person name="Mavromatis K."/>
            <person name="Ovchinnikova G."/>
            <person name="Pati A."/>
            <person name="Chen A."/>
            <person name="Palaniappan K."/>
            <person name="Hauser L."/>
            <person name="Chang Y.J."/>
            <person name="Jefferies C.C."/>
            <person name="Saunders E."/>
            <person name="Brettin T."/>
            <person name="Detter J.C."/>
            <person name="Han C."/>
            <person name="Chain P."/>
            <person name="Bristow J."/>
            <person name="Eisen J.A."/>
            <person name="Markowitz V."/>
            <person name="Hugenholtz P."/>
            <person name="Kyrpides N.C."/>
            <person name="Klenk H.P."/>
            <person name="Lapidus A."/>
        </authorList>
    </citation>
    <scope>NUCLEOTIDE SEQUENCE [LARGE SCALE GENOMIC DNA]</scope>
    <source>
        <strain evidence="4">ATCC BAA-8 / DSM 12333 / NBRC 16432</strain>
    </source>
</reference>
<evidence type="ECO:0000313" key="4">
    <source>
        <dbReference type="Proteomes" id="UP000007962"/>
    </source>
</evidence>
<dbReference type="STRING" id="471853.Bcav_0631"/>
<dbReference type="EMBL" id="CP001618">
    <property type="protein sequence ID" value="ACQ78893.1"/>
    <property type="molecule type" value="Genomic_DNA"/>
</dbReference>
<dbReference type="HOGENOM" id="CLU_948864_0_0_11"/>